<dbReference type="GO" id="GO:0140625">
    <property type="term" value="F:opioid growth factor receptor activity"/>
    <property type="evidence" value="ECO:0007669"/>
    <property type="project" value="InterPro"/>
</dbReference>
<proteinExistence type="inferred from homology"/>
<dbReference type="EMBL" id="JAVHNS010000009">
    <property type="protein sequence ID" value="KAK6343200.1"/>
    <property type="molecule type" value="Genomic_DNA"/>
</dbReference>
<name>A0AAV9UKT0_9PEZI</name>
<feature type="compositionally biased region" description="Basic and acidic residues" evidence="2">
    <location>
        <begin position="57"/>
        <end position="75"/>
    </location>
</feature>
<evidence type="ECO:0000313" key="4">
    <source>
        <dbReference type="EMBL" id="KAK6343200.1"/>
    </source>
</evidence>
<protein>
    <recommendedName>
        <fullName evidence="3">Opioid growth factor receptor (OGFr) conserved domain-containing protein</fullName>
    </recommendedName>
</protein>
<feature type="compositionally biased region" description="Polar residues" evidence="2">
    <location>
        <begin position="77"/>
        <end position="87"/>
    </location>
</feature>
<feature type="domain" description="Opioid growth factor receptor (OGFr) conserved" evidence="3">
    <location>
        <begin position="109"/>
        <end position="239"/>
    </location>
</feature>
<feature type="region of interest" description="Disordered" evidence="2">
    <location>
        <begin position="1"/>
        <end position="98"/>
    </location>
</feature>
<dbReference type="PANTHER" id="PTHR14015:SF2">
    <property type="entry name" value="OPIOID GROWTH FACTOR RECEPTOR (OGFR) CONSERVED DOMAIN-CONTAINING PROTEIN"/>
    <property type="match status" value="1"/>
</dbReference>
<evidence type="ECO:0000256" key="2">
    <source>
        <dbReference type="SAM" id="MobiDB-lite"/>
    </source>
</evidence>
<dbReference type="InterPro" id="IPR039574">
    <property type="entry name" value="OGFr"/>
</dbReference>
<accession>A0AAV9UKT0</accession>
<dbReference type="GO" id="GO:0016020">
    <property type="term" value="C:membrane"/>
    <property type="evidence" value="ECO:0007669"/>
    <property type="project" value="InterPro"/>
</dbReference>
<dbReference type="Pfam" id="PF04664">
    <property type="entry name" value="OGFr_N"/>
    <property type="match status" value="1"/>
</dbReference>
<dbReference type="AlphaFoldDB" id="A0AAV9UKT0"/>
<organism evidence="4 5">
    <name type="scientific">Orbilia blumenaviensis</name>
    <dbReference type="NCBI Taxonomy" id="1796055"/>
    <lineage>
        <taxon>Eukaryota</taxon>
        <taxon>Fungi</taxon>
        <taxon>Dikarya</taxon>
        <taxon>Ascomycota</taxon>
        <taxon>Pezizomycotina</taxon>
        <taxon>Orbiliomycetes</taxon>
        <taxon>Orbiliales</taxon>
        <taxon>Orbiliaceae</taxon>
        <taxon>Orbilia</taxon>
    </lineage>
</organism>
<evidence type="ECO:0000313" key="5">
    <source>
        <dbReference type="Proteomes" id="UP001373714"/>
    </source>
</evidence>
<sequence length="296" mass="33561">MDNAAAPNNTDTDASSMGLADPSPDLVGTHPFKPEPNDENGEAAVATNPQNTITRIPGHDGQDATGEDADHKMECTADSSDPVSTDPQTKKDSASRSPVLRFYEGDNIQGRTLEEILEWSDTKLEYTHDFIQILFPIPERSNFMLHPAATLDEQTMEAFRNSPELQASMRKALARMLRFFGFEYQIISLDADGTTANQRLCHIVTNQEKFPRAARNWMNSHNDLRITRIIRCLRCCGMEIEAREFYRVLKQLHASRVGHPRRISDRTFMYWTRAAKRDLRIPPDMSDAEAERFGES</sequence>
<comment type="similarity">
    <text evidence="1">Belongs to the opioid growth factor receptor family.</text>
</comment>
<keyword evidence="5" id="KW-1185">Reference proteome</keyword>
<reference evidence="4 5" key="1">
    <citation type="submission" date="2019-10" db="EMBL/GenBank/DDBJ databases">
        <authorList>
            <person name="Palmer J.M."/>
        </authorList>
    </citation>
    <scope>NUCLEOTIDE SEQUENCE [LARGE SCALE GENOMIC DNA]</scope>
    <source>
        <strain evidence="4 5">TWF730</strain>
    </source>
</reference>
<evidence type="ECO:0000259" key="3">
    <source>
        <dbReference type="Pfam" id="PF04664"/>
    </source>
</evidence>
<dbReference type="PANTHER" id="PTHR14015">
    <property type="entry name" value="OPIOID GROWTH FACTOR RECEPTOR OGFR ZETA-TYPE OPIOID RECEPTOR"/>
    <property type="match status" value="1"/>
</dbReference>
<gene>
    <name evidence="4" type="ORF">TWF730_010800</name>
</gene>
<dbReference type="Proteomes" id="UP001373714">
    <property type="component" value="Unassembled WGS sequence"/>
</dbReference>
<dbReference type="InterPro" id="IPR006757">
    <property type="entry name" value="OGF_rcpt"/>
</dbReference>
<comment type="caution">
    <text evidence="4">The sequence shown here is derived from an EMBL/GenBank/DDBJ whole genome shotgun (WGS) entry which is preliminary data.</text>
</comment>
<evidence type="ECO:0000256" key="1">
    <source>
        <dbReference type="ARBA" id="ARBA00010365"/>
    </source>
</evidence>
<feature type="compositionally biased region" description="Low complexity" evidence="2">
    <location>
        <begin position="1"/>
        <end position="14"/>
    </location>
</feature>